<keyword evidence="2" id="KW-1185">Reference proteome</keyword>
<dbReference type="AlphaFoldDB" id="A0A3P6T3C6"/>
<evidence type="ECO:0000313" key="1">
    <source>
        <dbReference type="EMBL" id="VDK61524.1"/>
    </source>
</evidence>
<feature type="non-terminal residue" evidence="1">
    <location>
        <position position="155"/>
    </location>
</feature>
<sequence length="155" mass="17836">MRVSYCFRGEVTKLMETDRPTSQVQEYYDRFFIRGPIGQFALKRLTWEETKRSMLSDNTLSQQVEADRITYLLMVEDALKDGKTRLDPQSPNLTNEIDDLVHNHMSRMHLDADESCPQVAESGVLDEVVDLALSDDSCDPSDVEDNDKKVKLLFE</sequence>
<protein>
    <submittedName>
        <fullName evidence="1">Uncharacterized protein</fullName>
    </submittedName>
</protein>
<accession>A0A3P6T3C6</accession>
<evidence type="ECO:0000313" key="2">
    <source>
        <dbReference type="Proteomes" id="UP000271889"/>
    </source>
</evidence>
<proteinExistence type="predicted"/>
<dbReference type="EMBL" id="UYRV01015997">
    <property type="protein sequence ID" value="VDK61524.1"/>
    <property type="molecule type" value="Genomic_DNA"/>
</dbReference>
<dbReference type="Proteomes" id="UP000271889">
    <property type="component" value="Unassembled WGS sequence"/>
</dbReference>
<gene>
    <name evidence="1" type="ORF">CGOC_LOCUS5322</name>
</gene>
<name>A0A3P6T3C6_CYLGO</name>
<reference evidence="1 2" key="1">
    <citation type="submission" date="2018-11" db="EMBL/GenBank/DDBJ databases">
        <authorList>
            <consortium name="Pathogen Informatics"/>
        </authorList>
    </citation>
    <scope>NUCLEOTIDE SEQUENCE [LARGE SCALE GENOMIC DNA]</scope>
</reference>
<dbReference type="OrthoDB" id="270417at2759"/>
<organism evidence="1 2">
    <name type="scientific">Cylicostephanus goldi</name>
    <name type="common">Nematode worm</name>
    <dbReference type="NCBI Taxonomy" id="71465"/>
    <lineage>
        <taxon>Eukaryota</taxon>
        <taxon>Metazoa</taxon>
        <taxon>Ecdysozoa</taxon>
        <taxon>Nematoda</taxon>
        <taxon>Chromadorea</taxon>
        <taxon>Rhabditida</taxon>
        <taxon>Rhabditina</taxon>
        <taxon>Rhabditomorpha</taxon>
        <taxon>Strongyloidea</taxon>
        <taxon>Strongylidae</taxon>
        <taxon>Cylicostephanus</taxon>
    </lineage>
</organism>